<dbReference type="PANTHER" id="PTHR37836">
    <property type="entry name" value="LMO1036 PROTEIN"/>
    <property type="match status" value="1"/>
</dbReference>
<dbReference type="Gene3D" id="3.20.20.80">
    <property type="entry name" value="Glycosidases"/>
    <property type="match status" value="1"/>
</dbReference>
<name>A0A5J4R3Y3_9ZZZZ</name>
<dbReference type="InterPro" id="IPR025277">
    <property type="entry name" value="Apiosidase-like_cat_dom"/>
</dbReference>
<gene>
    <name evidence="3" type="ORF">EZS27_023351</name>
</gene>
<feature type="domain" description="Putative collagen-binding" evidence="1">
    <location>
        <begin position="362"/>
        <end position="454"/>
    </location>
</feature>
<evidence type="ECO:0000259" key="2">
    <source>
        <dbReference type="Pfam" id="PF13204"/>
    </source>
</evidence>
<evidence type="ECO:0000313" key="3">
    <source>
        <dbReference type="EMBL" id="KAA6327681.1"/>
    </source>
</evidence>
<organism evidence="3">
    <name type="scientific">termite gut metagenome</name>
    <dbReference type="NCBI Taxonomy" id="433724"/>
    <lineage>
        <taxon>unclassified sequences</taxon>
        <taxon>metagenomes</taxon>
        <taxon>organismal metagenomes</taxon>
    </lineage>
</organism>
<evidence type="ECO:0008006" key="4">
    <source>
        <dbReference type="Google" id="ProtNLM"/>
    </source>
</evidence>
<dbReference type="InterPro" id="IPR024749">
    <property type="entry name" value="Collagen-bd_put"/>
</dbReference>
<proteinExistence type="predicted"/>
<sequence length="467" mass="53051">MKKIIVATIVVLLFFLAPGLRAQTSKHGAIVVHPEKRFLQYADGTPFFYLGDTAWELFHRLNIEDARKYLTDRAMKGYTVIQAVALAEHDGLKTPNTNGDLPFVDANYTIPNEAYFKHIDAIINLCDSLGMVVGLLPAWGDKMNKAWGVGPVIFDNEKSSEAYGNYIGKRYKNCKNIIWILGGDRDYTGYEPYVRAMAKGIAIGISGKEDYSQCLMTLHPSGSGTSAKWFHNDEWLDFNMQQNGHCYDVDVWDRIQRDYNLMPTKPILDGEPLYDEHPICFDRNKNGTSTDFHTRRFFYHEVFSGAFGHTQGCHAIWQMWTPDKAPINGPVRPWYESIHLLASSQMGYGRYLMESRPFFSRIPDQSIVVEGQREGLRRISATRDKNGSYAMLYIEQGDSLAVNLQLLSGKKITAWWFDVRSGASFKIGTFGKTNHQWFYPPAKGKGNDWVLVLDDASKKYGAPGERK</sequence>
<dbReference type="InterPro" id="IPR017853">
    <property type="entry name" value="GH"/>
</dbReference>
<evidence type="ECO:0000259" key="1">
    <source>
        <dbReference type="Pfam" id="PF12904"/>
    </source>
</evidence>
<protein>
    <recommendedName>
        <fullName evidence="4">DUF4038 domain-containing protein</fullName>
    </recommendedName>
</protein>
<dbReference type="PANTHER" id="PTHR37836:SF3">
    <property type="entry name" value="ENDOGLUCANASE"/>
    <property type="match status" value="1"/>
</dbReference>
<dbReference type="AlphaFoldDB" id="A0A5J4R3Y3"/>
<reference evidence="3" key="1">
    <citation type="submission" date="2019-03" db="EMBL/GenBank/DDBJ databases">
        <title>Single cell metagenomics reveals metabolic interactions within the superorganism composed of flagellate Streblomastix strix and complex community of Bacteroidetes bacteria on its surface.</title>
        <authorList>
            <person name="Treitli S.C."/>
            <person name="Kolisko M."/>
            <person name="Husnik F."/>
            <person name="Keeling P."/>
            <person name="Hampl V."/>
        </authorList>
    </citation>
    <scope>NUCLEOTIDE SEQUENCE</scope>
    <source>
        <strain evidence="3">STM</strain>
    </source>
</reference>
<feature type="domain" description="Apiosidase-like catalytic" evidence="2">
    <location>
        <begin position="35"/>
        <end position="359"/>
    </location>
</feature>
<accession>A0A5J4R3Y3</accession>
<dbReference type="EMBL" id="SNRY01001949">
    <property type="protein sequence ID" value="KAA6327681.1"/>
    <property type="molecule type" value="Genomic_DNA"/>
</dbReference>
<dbReference type="Pfam" id="PF13204">
    <property type="entry name" value="Apiosidase"/>
    <property type="match status" value="1"/>
</dbReference>
<dbReference type="SUPFAM" id="SSF51445">
    <property type="entry name" value="(Trans)glycosidases"/>
    <property type="match status" value="1"/>
</dbReference>
<comment type="caution">
    <text evidence="3">The sequence shown here is derived from an EMBL/GenBank/DDBJ whole genome shotgun (WGS) entry which is preliminary data.</text>
</comment>
<dbReference type="Pfam" id="PF12904">
    <property type="entry name" value="Collagen_bind_2"/>
    <property type="match status" value="1"/>
</dbReference>